<evidence type="ECO:0000313" key="3">
    <source>
        <dbReference type="EMBL" id="KAL3690939.1"/>
    </source>
</evidence>
<feature type="region of interest" description="Disordered" evidence="1">
    <location>
        <begin position="125"/>
        <end position="150"/>
    </location>
</feature>
<evidence type="ECO:0000256" key="1">
    <source>
        <dbReference type="SAM" id="MobiDB-lite"/>
    </source>
</evidence>
<feature type="region of interest" description="Disordered" evidence="1">
    <location>
        <begin position="1118"/>
        <end position="1152"/>
    </location>
</feature>
<gene>
    <name evidence="3" type="ORF">R1sor_004590</name>
</gene>
<feature type="compositionally biased region" description="Basic and acidic residues" evidence="1">
    <location>
        <begin position="134"/>
        <end position="150"/>
    </location>
</feature>
<dbReference type="InterPro" id="IPR053090">
    <property type="entry name" value="Centromere_KNL-2_homolog"/>
</dbReference>
<feature type="compositionally biased region" description="Basic and acidic residues" evidence="1">
    <location>
        <begin position="947"/>
        <end position="966"/>
    </location>
</feature>
<dbReference type="Proteomes" id="UP001633002">
    <property type="component" value="Unassembled WGS sequence"/>
</dbReference>
<dbReference type="InterPro" id="IPR015216">
    <property type="entry name" value="SANTA"/>
</dbReference>
<feature type="region of interest" description="Disordered" evidence="1">
    <location>
        <begin position="912"/>
        <end position="1065"/>
    </location>
</feature>
<feature type="compositionally biased region" description="Polar residues" evidence="1">
    <location>
        <begin position="631"/>
        <end position="642"/>
    </location>
</feature>
<feature type="compositionally biased region" description="Basic and acidic residues" evidence="1">
    <location>
        <begin position="986"/>
        <end position="1024"/>
    </location>
</feature>
<evidence type="ECO:0000259" key="2">
    <source>
        <dbReference type="Pfam" id="PF09133"/>
    </source>
</evidence>
<dbReference type="Pfam" id="PF09133">
    <property type="entry name" value="SANTA"/>
    <property type="match status" value="1"/>
</dbReference>
<name>A0ABD3HL44_9MARC</name>
<dbReference type="EMBL" id="JBJQOH010000003">
    <property type="protein sequence ID" value="KAL3690939.1"/>
    <property type="molecule type" value="Genomic_DNA"/>
</dbReference>
<feature type="domain" description="SANTA" evidence="2">
    <location>
        <begin position="281"/>
        <end position="355"/>
    </location>
</feature>
<protein>
    <recommendedName>
        <fullName evidence="2">SANTA domain-containing protein</fullName>
    </recommendedName>
</protein>
<feature type="region of interest" description="Disordered" evidence="1">
    <location>
        <begin position="473"/>
        <end position="506"/>
    </location>
</feature>
<reference evidence="3 4" key="1">
    <citation type="submission" date="2024-09" db="EMBL/GenBank/DDBJ databases">
        <title>Chromosome-scale assembly of Riccia sorocarpa.</title>
        <authorList>
            <person name="Paukszto L."/>
        </authorList>
    </citation>
    <scope>NUCLEOTIDE SEQUENCE [LARGE SCALE GENOMIC DNA]</scope>
    <source>
        <strain evidence="3">LP-2024</strain>
        <tissue evidence="3">Aerial parts of the thallus</tissue>
    </source>
</reference>
<keyword evidence="4" id="KW-1185">Reference proteome</keyword>
<feature type="compositionally biased region" description="Polar residues" evidence="1">
    <location>
        <begin position="1026"/>
        <end position="1058"/>
    </location>
</feature>
<feature type="region of interest" description="Disordered" evidence="1">
    <location>
        <begin position="612"/>
        <end position="745"/>
    </location>
</feature>
<feature type="compositionally biased region" description="Basic and acidic residues" evidence="1">
    <location>
        <begin position="1118"/>
        <end position="1136"/>
    </location>
</feature>
<feature type="compositionally biased region" description="Basic and acidic residues" evidence="1">
    <location>
        <begin position="643"/>
        <end position="653"/>
    </location>
</feature>
<feature type="region of interest" description="Disordered" evidence="1">
    <location>
        <begin position="199"/>
        <end position="247"/>
    </location>
</feature>
<feature type="compositionally biased region" description="Basic and acidic residues" evidence="1">
    <location>
        <begin position="736"/>
        <end position="745"/>
    </location>
</feature>
<feature type="compositionally biased region" description="Basic residues" evidence="1">
    <location>
        <begin position="1137"/>
        <end position="1152"/>
    </location>
</feature>
<comment type="caution">
    <text evidence="3">The sequence shown here is derived from an EMBL/GenBank/DDBJ whole genome shotgun (WGS) entry which is preliminary data.</text>
</comment>
<feature type="region of interest" description="Disordered" evidence="1">
    <location>
        <begin position="836"/>
        <end position="855"/>
    </location>
</feature>
<feature type="compositionally biased region" description="Polar residues" evidence="1">
    <location>
        <begin position="215"/>
        <end position="241"/>
    </location>
</feature>
<feature type="region of interest" description="Disordered" evidence="1">
    <location>
        <begin position="366"/>
        <end position="395"/>
    </location>
</feature>
<dbReference type="PANTHER" id="PTHR35311">
    <property type="entry name" value="KINETOCHORE-ASSOCIATED PROTEIN KNL-2 HOMOLOG"/>
    <property type="match status" value="1"/>
</dbReference>
<sequence length="1152" mass="125948">MECARENHAFCNADTNLSYEGRLMIPCGEMSSLRHSATQRMSERFCESNILRRGLDAARNVRVSHCFSPDCRRSCESLNGSLRTPSHFQDRVAFHDELAEGVSRMRVNCGEKPVPFCSASRGSEPAGNFGGDGHGPEHVGENERPSKEDKCRHREVPEAGQRCSPAVCNCFRCIVMARAISLVGEKGCGFDNRVHETRQCSGSSPAGAAVHRVSPDNSGRKASTMSRNGTLSDSRTSSKSTAADMVQSKSKKKQVSFFGWFLKRPTPAQQNNSTPGSSSLQQVAIGGYKTDRTRENDYFESGVIIERLERWRLLTSDGVVVALMGMINIAKTVESGFPAALAQCFVIGFPSAWNDLILIHSAVPPGSRSSESPSSFCAANNKHRPEQENKVVSSVPEADPVRAVLSSPLFMTPVCRSWSSVRHLSPICGSVVHKGSVPCQASVHQADTIGKDLEKQTGIEVKICCSATKAENIEREAPQPAESPASPYPGTPKTGSLNAGPLPKEVSNKVPVIPEMRAGKDVGIYMDWQELLRDGSCQACEGEAQNRPCDNVATVHVRLSEVVMTEEVCMYSHLGDAHLKRACPCARRAGSDSTRVSSCEIQDRESRVLLAKGNPNEELSSSRVGTAPLSGRNSVLETAPSHTRSDKGKRPLEESLPVEIDQERKRACDTGNRSLDVSNQEETDGEREPKEVDAKGNRLCDTGKRPLEESSSEEMVRERKRVCDTRSLSKVPKGHPHVETSDRLPEHLGNTTLDACLNLDCIPCTPLLANKKRPRIETESPWVQQEVRDEDVLYPNVGEPVPEVNDAEKLKDDGVTIFSADEQALNVMGETEGHDDLEVTEEGPTSAELKGFAGPSVMPYEESNDIVMEPADEICADACVDVITQNAASLKGKEKLIDDLEAKHSDDLCVDEARDQQKGSSSKHTRKPAKRKVRYYPGPRKRRVRVVRKDSLKAEDVEGENDRCGTTEESPVVPQKHGEQVSTRKSHCEDGSGSSRGKDGECSSERLGERINGESRGEPEEAVRITRSSTRCKTADRSSAPSCQLPSKRGSQNASHSPSCGVPDTTGTMVTEAFGLKRSRHGRVIVPRLASWLSQSIKYDMDGSIIGISEGFEPAKEELGTGRGRFEPPSDKEAIAKRKKLERAAKLKQKRK</sequence>
<dbReference type="AlphaFoldDB" id="A0ABD3HL44"/>
<feature type="compositionally biased region" description="Low complexity" evidence="1">
    <location>
        <begin position="366"/>
        <end position="375"/>
    </location>
</feature>
<proteinExistence type="predicted"/>
<evidence type="ECO:0000313" key="4">
    <source>
        <dbReference type="Proteomes" id="UP001633002"/>
    </source>
</evidence>
<accession>A0ABD3HL44</accession>
<organism evidence="3 4">
    <name type="scientific">Riccia sorocarpa</name>
    <dbReference type="NCBI Taxonomy" id="122646"/>
    <lineage>
        <taxon>Eukaryota</taxon>
        <taxon>Viridiplantae</taxon>
        <taxon>Streptophyta</taxon>
        <taxon>Embryophyta</taxon>
        <taxon>Marchantiophyta</taxon>
        <taxon>Marchantiopsida</taxon>
        <taxon>Marchantiidae</taxon>
        <taxon>Marchantiales</taxon>
        <taxon>Ricciaceae</taxon>
        <taxon>Riccia</taxon>
    </lineage>
</organism>
<feature type="compositionally biased region" description="Basic residues" evidence="1">
    <location>
        <begin position="921"/>
        <end position="946"/>
    </location>
</feature>
<feature type="compositionally biased region" description="Basic and acidic residues" evidence="1">
    <location>
        <begin position="686"/>
        <end position="724"/>
    </location>
</feature>
<dbReference type="PANTHER" id="PTHR35311:SF1">
    <property type="entry name" value="PROTEIN EMBRYO DEFECTIVE 1674"/>
    <property type="match status" value="1"/>
</dbReference>